<accession>A0A511NB72</accession>
<proteinExistence type="predicted"/>
<comment type="caution">
    <text evidence="1">The sequence shown here is derived from an EMBL/GenBank/DDBJ whole genome shotgun (WGS) entry which is preliminary data.</text>
</comment>
<evidence type="ECO:0000313" key="1">
    <source>
        <dbReference type="EMBL" id="GEM49837.1"/>
    </source>
</evidence>
<dbReference type="Proteomes" id="UP000321306">
    <property type="component" value="Unassembled WGS sequence"/>
</dbReference>
<reference evidence="1 2" key="1">
    <citation type="submission" date="2019-07" db="EMBL/GenBank/DDBJ databases">
        <title>Whole genome shotgun sequence of Deinococcus cellulosilyticus NBRC 106333.</title>
        <authorList>
            <person name="Hosoyama A."/>
            <person name="Uohara A."/>
            <person name="Ohji S."/>
            <person name="Ichikawa N."/>
        </authorList>
    </citation>
    <scope>NUCLEOTIDE SEQUENCE [LARGE SCALE GENOMIC DNA]</scope>
    <source>
        <strain evidence="1 2">NBRC 106333</strain>
    </source>
</reference>
<name>A0A511NB72_DEIC1</name>
<organism evidence="1 2">
    <name type="scientific">Deinococcus cellulosilyticus (strain DSM 18568 / NBRC 106333 / KACC 11606 / 5516J-15)</name>
    <dbReference type="NCBI Taxonomy" id="1223518"/>
    <lineage>
        <taxon>Bacteria</taxon>
        <taxon>Thermotogati</taxon>
        <taxon>Deinococcota</taxon>
        <taxon>Deinococci</taxon>
        <taxon>Deinococcales</taxon>
        <taxon>Deinococcaceae</taxon>
        <taxon>Deinococcus</taxon>
    </lineage>
</organism>
<sequence length="61" mass="6630">MGHGVDRIAPAIRNHILARIHAQEPLEAIQVTVLKYAGITLKNPRKFNSEDAAIVMQALGA</sequence>
<dbReference type="AlphaFoldDB" id="A0A511NB72"/>
<evidence type="ECO:0000313" key="2">
    <source>
        <dbReference type="Proteomes" id="UP000321306"/>
    </source>
</evidence>
<gene>
    <name evidence="1" type="ORF">DC3_54720</name>
</gene>
<protein>
    <submittedName>
        <fullName evidence="1">Uncharacterized protein</fullName>
    </submittedName>
</protein>
<keyword evidence="2" id="KW-1185">Reference proteome</keyword>
<dbReference type="EMBL" id="BJXB01000045">
    <property type="protein sequence ID" value="GEM49837.1"/>
    <property type="molecule type" value="Genomic_DNA"/>
</dbReference>